<dbReference type="Pfam" id="PF00465">
    <property type="entry name" value="Fe-ADH"/>
    <property type="match status" value="1"/>
</dbReference>
<comment type="subcellular location">
    <subcellularLocation>
        <location evidence="2">Mitochondrion</location>
    </subcellularLocation>
</comment>
<evidence type="ECO:0000256" key="1">
    <source>
        <dbReference type="ARBA" id="ARBA00000813"/>
    </source>
</evidence>
<feature type="domain" description="Fe-containing alcohol dehydrogenase-like C-terminal" evidence="10">
    <location>
        <begin position="327"/>
        <end position="516"/>
    </location>
</feature>
<feature type="domain" description="Alcohol dehydrogenase iron-type/glycerol dehydrogenase GldA" evidence="9">
    <location>
        <begin position="97"/>
        <end position="276"/>
    </location>
</feature>
<dbReference type="InterPro" id="IPR018211">
    <property type="entry name" value="ADH_Fe_CS"/>
</dbReference>
<dbReference type="GO" id="GO:0004022">
    <property type="term" value="F:alcohol dehydrogenase (NAD+) activity"/>
    <property type="evidence" value="ECO:0007669"/>
    <property type="project" value="InterPro"/>
</dbReference>
<dbReference type="EMBL" id="JAOPGA020001337">
    <property type="protein sequence ID" value="KAL0487404.1"/>
    <property type="molecule type" value="Genomic_DNA"/>
</dbReference>
<evidence type="ECO:0000256" key="7">
    <source>
        <dbReference type="ARBA" id="ARBA00023128"/>
    </source>
</evidence>
<evidence type="ECO:0000256" key="2">
    <source>
        <dbReference type="ARBA" id="ARBA00004173"/>
    </source>
</evidence>
<organism evidence="11 12">
    <name type="scientific">Acrasis kona</name>
    <dbReference type="NCBI Taxonomy" id="1008807"/>
    <lineage>
        <taxon>Eukaryota</taxon>
        <taxon>Discoba</taxon>
        <taxon>Heterolobosea</taxon>
        <taxon>Tetramitia</taxon>
        <taxon>Eutetramitia</taxon>
        <taxon>Acrasidae</taxon>
        <taxon>Acrasis</taxon>
    </lineage>
</organism>
<comment type="catalytic activity">
    <reaction evidence="8">
        <text>4-hydroxybutanoate + 2-oxoglutarate = (R)-2-hydroxyglutarate + succinate semialdehyde</text>
        <dbReference type="Rhea" id="RHEA:24734"/>
        <dbReference type="ChEBI" id="CHEBI:15801"/>
        <dbReference type="ChEBI" id="CHEBI:16724"/>
        <dbReference type="ChEBI" id="CHEBI:16810"/>
        <dbReference type="ChEBI" id="CHEBI:57706"/>
        <dbReference type="EC" id="1.1.99.24"/>
    </reaction>
</comment>
<dbReference type="InterPro" id="IPR056798">
    <property type="entry name" value="ADH_Fe_C"/>
</dbReference>
<reference evidence="11 12" key="1">
    <citation type="submission" date="2024-03" db="EMBL/GenBank/DDBJ databases">
        <title>The Acrasis kona genome and developmental transcriptomes reveal deep origins of eukaryotic multicellular pathways.</title>
        <authorList>
            <person name="Sheikh S."/>
            <person name="Fu C.-J."/>
            <person name="Brown M.W."/>
            <person name="Baldauf S.L."/>
        </authorList>
    </citation>
    <scope>NUCLEOTIDE SEQUENCE [LARGE SCALE GENOMIC DNA]</scope>
    <source>
        <strain evidence="11 12">ATCC MYA-3509</strain>
    </source>
</reference>
<proteinExistence type="inferred from homology"/>
<protein>
    <recommendedName>
        <fullName evidence="4">hydroxyacid-oxoacid transhydrogenase</fullName>
        <ecNumber evidence="4">1.1.99.24</ecNumber>
    </recommendedName>
</protein>
<evidence type="ECO:0000259" key="9">
    <source>
        <dbReference type="Pfam" id="PF00465"/>
    </source>
</evidence>
<dbReference type="Pfam" id="PF25137">
    <property type="entry name" value="ADH_Fe_C"/>
    <property type="match status" value="1"/>
</dbReference>
<dbReference type="InterPro" id="IPR042157">
    <property type="entry name" value="HOT"/>
</dbReference>
<gene>
    <name evidence="11" type="ORF">AKO1_000746</name>
</gene>
<dbReference type="PANTHER" id="PTHR11496:SF83">
    <property type="entry name" value="HYDROXYACID-OXOACID TRANSHYDROGENASE, MITOCHONDRIAL"/>
    <property type="match status" value="1"/>
</dbReference>
<dbReference type="CDD" id="cd08190">
    <property type="entry name" value="HOT"/>
    <property type="match status" value="1"/>
</dbReference>
<name>A0AAW2ZDH0_9EUKA</name>
<evidence type="ECO:0000256" key="3">
    <source>
        <dbReference type="ARBA" id="ARBA00010005"/>
    </source>
</evidence>
<dbReference type="InterPro" id="IPR039697">
    <property type="entry name" value="Alcohol_dehydrogenase_Fe"/>
</dbReference>
<dbReference type="GO" id="GO:0046872">
    <property type="term" value="F:metal ion binding"/>
    <property type="evidence" value="ECO:0007669"/>
    <property type="project" value="InterPro"/>
</dbReference>
<dbReference type="PANTHER" id="PTHR11496">
    <property type="entry name" value="ALCOHOL DEHYDROGENASE"/>
    <property type="match status" value="1"/>
</dbReference>
<sequence length="521" mass="57374">MSITKSSTRAALAIGQVIKRHQHIHKTGHDHNCKTKHTTVDVKSLHTCCHHFFPEQPSTTNEELAEYKFKKDSHHDYQPNVVENDYAYEIKANHFKFGPGVLKETGVDAARILKEFGVNSKPRIAIYTDKVMRNLETFDIVYKSIKQYVRDAQILIYDDVAVEPTDVSYKTATQFVNEHGQVDLFISVGGGSVMDTVKAVNLYSMYPPEDFLDYVNPPIGKGLPVPGPLKPHIAIPTTCGTGSEATGFAIFDLLSMKAKTGIAHHELRPTMAIIDPTTTLTMPANVVAASGFDVLSHGLESYTAQSYRRRKQNPYVLGKTGMRPQNQGSNPFADMGCLEALRLTGQYIARATNDASDIEARHQMMFASMLAGAAMGSAGVHLPHGMSYSVSGNNKKFIMDGYPNDHVLIPHGVAVILNAPSVFKHTAYSNPERHLKCAQALGADIRGATPQDAGEILHERLVQLMKDTHMPNGLNQVGFSDVDIPALVKGTLPQKRVVDNCAVQVDEQNLSDMFKGAMKYW</sequence>
<evidence type="ECO:0000256" key="4">
    <source>
        <dbReference type="ARBA" id="ARBA00013182"/>
    </source>
</evidence>
<dbReference type="InterPro" id="IPR001670">
    <property type="entry name" value="ADH_Fe/GldA"/>
</dbReference>
<comment type="catalytic activity">
    <reaction evidence="1">
        <text>(S)-3-hydroxybutanoate + 2-oxoglutarate = (R)-2-hydroxyglutarate + acetoacetate</text>
        <dbReference type="Rhea" id="RHEA:23048"/>
        <dbReference type="ChEBI" id="CHEBI:11047"/>
        <dbReference type="ChEBI" id="CHEBI:13705"/>
        <dbReference type="ChEBI" id="CHEBI:15801"/>
        <dbReference type="ChEBI" id="CHEBI:16810"/>
        <dbReference type="EC" id="1.1.99.24"/>
    </reaction>
</comment>
<dbReference type="SUPFAM" id="SSF56796">
    <property type="entry name" value="Dehydroquinate synthase-like"/>
    <property type="match status" value="1"/>
</dbReference>
<dbReference type="Proteomes" id="UP001431209">
    <property type="component" value="Unassembled WGS sequence"/>
</dbReference>
<dbReference type="Gene3D" id="1.20.1090.10">
    <property type="entry name" value="Dehydroquinate synthase-like - alpha domain"/>
    <property type="match status" value="1"/>
</dbReference>
<dbReference type="GO" id="GO:0047988">
    <property type="term" value="F:hydroxyacid-oxoacid transhydrogenase activity"/>
    <property type="evidence" value="ECO:0007669"/>
    <property type="project" value="UniProtKB-EC"/>
</dbReference>
<keyword evidence="6" id="KW-0560">Oxidoreductase</keyword>
<keyword evidence="5" id="KW-0809">Transit peptide</keyword>
<evidence type="ECO:0000256" key="8">
    <source>
        <dbReference type="ARBA" id="ARBA00049496"/>
    </source>
</evidence>
<evidence type="ECO:0000259" key="10">
    <source>
        <dbReference type="Pfam" id="PF25137"/>
    </source>
</evidence>
<dbReference type="EC" id="1.1.99.24" evidence="4"/>
<dbReference type="AlphaFoldDB" id="A0AAW2ZDH0"/>
<keyword evidence="7" id="KW-0496">Mitochondrion</keyword>
<comment type="similarity">
    <text evidence="3">Belongs to the iron-containing alcohol dehydrogenase family. Hydroxyacid-oxoacid transhydrogenase subfamily.</text>
</comment>
<keyword evidence="12" id="KW-1185">Reference proteome</keyword>
<accession>A0AAW2ZDH0</accession>
<evidence type="ECO:0000256" key="5">
    <source>
        <dbReference type="ARBA" id="ARBA00022946"/>
    </source>
</evidence>
<evidence type="ECO:0000313" key="12">
    <source>
        <dbReference type="Proteomes" id="UP001431209"/>
    </source>
</evidence>
<dbReference type="PROSITE" id="PS00913">
    <property type="entry name" value="ADH_IRON_1"/>
    <property type="match status" value="1"/>
</dbReference>
<evidence type="ECO:0000313" key="11">
    <source>
        <dbReference type="EMBL" id="KAL0487404.1"/>
    </source>
</evidence>
<dbReference type="Gene3D" id="3.40.50.1970">
    <property type="match status" value="1"/>
</dbReference>
<dbReference type="GO" id="GO:0005739">
    <property type="term" value="C:mitochondrion"/>
    <property type="evidence" value="ECO:0007669"/>
    <property type="project" value="UniProtKB-SubCell"/>
</dbReference>
<evidence type="ECO:0000256" key="6">
    <source>
        <dbReference type="ARBA" id="ARBA00023002"/>
    </source>
</evidence>
<comment type="caution">
    <text evidence="11">The sequence shown here is derived from an EMBL/GenBank/DDBJ whole genome shotgun (WGS) entry which is preliminary data.</text>
</comment>